<dbReference type="InterPro" id="IPR000792">
    <property type="entry name" value="Tscrpt_reg_LuxR_C"/>
</dbReference>
<proteinExistence type="predicted"/>
<dbReference type="EMBL" id="JABKKE010000019">
    <property type="protein sequence ID" value="NPE14868.1"/>
    <property type="molecule type" value="Genomic_DNA"/>
</dbReference>
<dbReference type="Pfam" id="PF00196">
    <property type="entry name" value="GerE"/>
    <property type="match status" value="1"/>
</dbReference>
<protein>
    <submittedName>
        <fullName evidence="8">Response regulator transcription factor</fullName>
    </submittedName>
</protein>
<keyword evidence="3" id="KW-0238">DNA-binding</keyword>
<feature type="modified residue" description="4-aspartylphosphate" evidence="5">
    <location>
        <position position="61"/>
    </location>
</feature>
<dbReference type="CDD" id="cd17535">
    <property type="entry name" value="REC_NarL-like"/>
    <property type="match status" value="1"/>
</dbReference>
<feature type="domain" description="Response regulatory" evidence="7">
    <location>
        <begin position="11"/>
        <end position="126"/>
    </location>
</feature>
<evidence type="ECO:0000313" key="8">
    <source>
        <dbReference type="EMBL" id="NPE14868.1"/>
    </source>
</evidence>
<dbReference type="InterPro" id="IPR036388">
    <property type="entry name" value="WH-like_DNA-bd_sf"/>
</dbReference>
<dbReference type="CDD" id="cd06170">
    <property type="entry name" value="LuxR_C_like"/>
    <property type="match status" value="1"/>
</dbReference>
<keyword evidence="4" id="KW-0804">Transcription</keyword>
<dbReference type="PANTHER" id="PTHR43214:SF41">
    <property type="entry name" value="NITRATE_NITRITE RESPONSE REGULATOR PROTEIN NARP"/>
    <property type="match status" value="1"/>
</dbReference>
<dbReference type="Gene3D" id="3.40.50.2300">
    <property type="match status" value="1"/>
</dbReference>
<gene>
    <name evidence="8" type="ORF">HPS55_11135</name>
</gene>
<dbReference type="InterPro" id="IPR058245">
    <property type="entry name" value="NreC/VraR/RcsB-like_REC"/>
</dbReference>
<dbReference type="InterPro" id="IPR001789">
    <property type="entry name" value="Sig_transdc_resp-reg_receiver"/>
</dbReference>
<dbReference type="PANTHER" id="PTHR43214">
    <property type="entry name" value="TWO-COMPONENT RESPONSE REGULATOR"/>
    <property type="match status" value="1"/>
</dbReference>
<evidence type="ECO:0000256" key="1">
    <source>
        <dbReference type="ARBA" id="ARBA00022553"/>
    </source>
</evidence>
<evidence type="ECO:0000256" key="2">
    <source>
        <dbReference type="ARBA" id="ARBA00023015"/>
    </source>
</evidence>
<name>A0ABX2B049_9BACT</name>
<dbReference type="PROSITE" id="PS00622">
    <property type="entry name" value="HTH_LUXR_1"/>
    <property type="match status" value="1"/>
</dbReference>
<reference evidence="8 9" key="1">
    <citation type="submission" date="2020-05" db="EMBL/GenBank/DDBJ databases">
        <title>Distinct polysaccharide utilization as determinants for interspecies competition between intestinal Prevotella spp.</title>
        <authorList>
            <person name="Galvez E.J.C."/>
            <person name="Iljazovic A."/>
            <person name="Strowig T."/>
        </authorList>
    </citation>
    <scope>NUCLEOTIDE SEQUENCE [LARGE SCALE GENOMIC DNA]</scope>
    <source>
        <strain evidence="8 9">PROD</strain>
    </source>
</reference>
<dbReference type="SMART" id="SM00421">
    <property type="entry name" value="HTH_LUXR"/>
    <property type="match status" value="1"/>
</dbReference>
<dbReference type="PROSITE" id="PS50043">
    <property type="entry name" value="HTH_LUXR_2"/>
    <property type="match status" value="1"/>
</dbReference>
<dbReference type="InterPro" id="IPR016032">
    <property type="entry name" value="Sig_transdc_resp-reg_C-effctor"/>
</dbReference>
<dbReference type="Gene3D" id="1.10.10.10">
    <property type="entry name" value="Winged helix-like DNA-binding domain superfamily/Winged helix DNA-binding domain"/>
    <property type="match status" value="1"/>
</dbReference>
<accession>A0ABX2B049</accession>
<evidence type="ECO:0000256" key="3">
    <source>
        <dbReference type="ARBA" id="ARBA00023125"/>
    </source>
</evidence>
<dbReference type="InterPro" id="IPR011006">
    <property type="entry name" value="CheY-like_superfamily"/>
</dbReference>
<dbReference type="PRINTS" id="PR00038">
    <property type="entry name" value="HTHLUXR"/>
</dbReference>
<dbReference type="InterPro" id="IPR039420">
    <property type="entry name" value="WalR-like"/>
</dbReference>
<dbReference type="Pfam" id="PF00072">
    <property type="entry name" value="Response_reg"/>
    <property type="match status" value="1"/>
</dbReference>
<feature type="domain" description="HTH luxR-type" evidence="6">
    <location>
        <begin position="143"/>
        <end position="208"/>
    </location>
</feature>
<evidence type="ECO:0000259" key="6">
    <source>
        <dbReference type="PROSITE" id="PS50043"/>
    </source>
</evidence>
<evidence type="ECO:0000256" key="5">
    <source>
        <dbReference type="PROSITE-ProRule" id="PRU00169"/>
    </source>
</evidence>
<organism evidence="8 9">
    <name type="scientific">Xylanibacter rodentium</name>
    <dbReference type="NCBI Taxonomy" id="2736289"/>
    <lineage>
        <taxon>Bacteria</taxon>
        <taxon>Pseudomonadati</taxon>
        <taxon>Bacteroidota</taxon>
        <taxon>Bacteroidia</taxon>
        <taxon>Bacteroidales</taxon>
        <taxon>Prevotellaceae</taxon>
        <taxon>Xylanibacter</taxon>
    </lineage>
</organism>
<dbReference type="SUPFAM" id="SSF52172">
    <property type="entry name" value="CheY-like"/>
    <property type="match status" value="1"/>
</dbReference>
<dbReference type="RefSeq" id="WP_172178176.1">
    <property type="nucleotide sequence ID" value="NZ_CASGIA010000014.1"/>
</dbReference>
<dbReference type="PROSITE" id="PS50110">
    <property type="entry name" value="RESPONSE_REGULATORY"/>
    <property type="match status" value="1"/>
</dbReference>
<dbReference type="SMART" id="SM00448">
    <property type="entry name" value="REC"/>
    <property type="match status" value="1"/>
</dbReference>
<keyword evidence="2" id="KW-0805">Transcription regulation</keyword>
<evidence type="ECO:0000259" key="7">
    <source>
        <dbReference type="PROSITE" id="PS50110"/>
    </source>
</evidence>
<keyword evidence="1 5" id="KW-0597">Phosphoprotein</keyword>
<comment type="caution">
    <text evidence="8">The sequence shown here is derived from an EMBL/GenBank/DDBJ whole genome shotgun (WGS) entry which is preliminary data.</text>
</comment>
<keyword evidence="9" id="KW-1185">Reference proteome</keyword>
<evidence type="ECO:0000313" key="9">
    <source>
        <dbReference type="Proteomes" id="UP001193734"/>
    </source>
</evidence>
<dbReference type="SUPFAM" id="SSF46894">
    <property type="entry name" value="C-terminal effector domain of the bipartite response regulators"/>
    <property type="match status" value="1"/>
</dbReference>
<sequence length="213" mass="24181">MSENIDLSELRIAVVDDHNLVLEGFRSLLTRNGLRHVELFRSAAALTDILRTRTYDIYIIDVELPDMDGFLLIDAIREAWPSARIIVSTIHDELWTVRKLVARNVDAIVYKSLDMAHVMEAIRDVSCGEHYYCDEVMTALGMMRNGIDHPSQREMDVLQAIAGGLTSKEIAQRLFISENTVEAHRKSLFQKLEARNIADLVMKAVKRGYIGPI</sequence>
<dbReference type="Proteomes" id="UP001193734">
    <property type="component" value="Unassembled WGS sequence"/>
</dbReference>
<dbReference type="GeneID" id="82158318"/>
<evidence type="ECO:0000256" key="4">
    <source>
        <dbReference type="ARBA" id="ARBA00023163"/>
    </source>
</evidence>